<dbReference type="EMBL" id="RQJO01000007">
    <property type="protein sequence ID" value="RRB06844.1"/>
    <property type="molecule type" value="Genomic_DNA"/>
</dbReference>
<gene>
    <name evidence="1" type="ORF">EHT25_03385</name>
</gene>
<keyword evidence="2" id="KW-1185">Reference proteome</keyword>
<comment type="caution">
    <text evidence="1">The sequence shown here is derived from an EMBL/GenBank/DDBJ whole genome shotgun (WGS) entry which is preliminary data.</text>
</comment>
<evidence type="ECO:0000313" key="1">
    <source>
        <dbReference type="EMBL" id="RRB06844.1"/>
    </source>
</evidence>
<evidence type="ECO:0000313" key="2">
    <source>
        <dbReference type="Proteomes" id="UP000271925"/>
    </source>
</evidence>
<accession>A0A3P1C215</accession>
<organism evidence="1 2">
    <name type="scientific">Larkinella rosea</name>
    <dbReference type="NCBI Taxonomy" id="2025312"/>
    <lineage>
        <taxon>Bacteria</taxon>
        <taxon>Pseudomonadati</taxon>
        <taxon>Bacteroidota</taxon>
        <taxon>Cytophagia</taxon>
        <taxon>Cytophagales</taxon>
        <taxon>Spirosomataceae</taxon>
        <taxon>Larkinella</taxon>
    </lineage>
</organism>
<dbReference type="Proteomes" id="UP000271925">
    <property type="component" value="Unassembled WGS sequence"/>
</dbReference>
<sequence>MSTLFTVLGIAFGLFLLKFIYDNFLTDNSEQAWQKLKERDPEAARMIEQNQGLNLKTSYRIREDGLYLWAYQGNGPNGYISGITIGLIFKKGWAYKFEVDFVASLSREDIQELLENATVFDAHGPSPDVSPFQLDGKQLHLHFYPDPEKTSNYLEAKGELTINGLRLDLTQHFINYVKADFDSQTLFTGAEFVFLPA</sequence>
<reference evidence="1 2" key="1">
    <citation type="submission" date="2018-11" db="EMBL/GenBank/DDBJ databases">
        <authorList>
            <person name="Zhou Z."/>
            <person name="Wang G."/>
        </authorList>
    </citation>
    <scope>NUCLEOTIDE SEQUENCE [LARGE SCALE GENOMIC DNA]</scope>
    <source>
        <strain evidence="1 2">KCTC52004</strain>
    </source>
</reference>
<dbReference type="AlphaFoldDB" id="A0A3P1C215"/>
<dbReference type="OrthoDB" id="945141at2"/>
<protein>
    <submittedName>
        <fullName evidence="1">Uncharacterized protein</fullName>
    </submittedName>
</protein>
<proteinExistence type="predicted"/>
<dbReference type="RefSeq" id="WP_124870654.1">
    <property type="nucleotide sequence ID" value="NZ_RQJO01000007.1"/>
</dbReference>
<name>A0A3P1C215_9BACT</name>